<evidence type="ECO:0000313" key="5">
    <source>
        <dbReference type="EMBL" id="RAG87496.1"/>
    </source>
</evidence>
<dbReference type="InterPro" id="IPR050922">
    <property type="entry name" value="LytR/CpsA/Psr_CW_biosynth"/>
</dbReference>
<keyword evidence="6" id="KW-1185">Reference proteome</keyword>
<evidence type="ECO:0000256" key="1">
    <source>
        <dbReference type="ARBA" id="ARBA00006068"/>
    </source>
</evidence>
<dbReference type="Gene3D" id="3.40.630.190">
    <property type="entry name" value="LCP protein"/>
    <property type="match status" value="1"/>
</dbReference>
<organism evidence="5 6">
    <name type="scientific">Streptacidiphilus pinicola</name>
    <dbReference type="NCBI Taxonomy" id="2219663"/>
    <lineage>
        <taxon>Bacteria</taxon>
        <taxon>Bacillati</taxon>
        <taxon>Actinomycetota</taxon>
        <taxon>Actinomycetes</taxon>
        <taxon>Kitasatosporales</taxon>
        <taxon>Streptomycetaceae</taxon>
        <taxon>Streptacidiphilus</taxon>
    </lineage>
</organism>
<reference evidence="5 6" key="1">
    <citation type="submission" date="2018-06" db="EMBL/GenBank/DDBJ databases">
        <title>Streptacidiphilus pinicola sp. nov., isolated from pine grove soil.</title>
        <authorList>
            <person name="Roh S.G."/>
            <person name="Park S."/>
            <person name="Kim M.-K."/>
            <person name="Yun B.-R."/>
            <person name="Park J."/>
            <person name="Kim M.J."/>
            <person name="Kim Y.S."/>
            <person name="Kim S.B."/>
        </authorList>
    </citation>
    <scope>NUCLEOTIDE SEQUENCE [LARGE SCALE GENOMIC DNA]</scope>
    <source>
        <strain evidence="5 6">MMS16-CNU450</strain>
    </source>
</reference>
<accession>A0A2X0JB34</accession>
<name>A0A2X0JB34_9ACTN</name>
<comment type="caution">
    <text evidence="5">The sequence shown here is derived from an EMBL/GenBank/DDBJ whole genome shotgun (WGS) entry which is preliminary data.</text>
</comment>
<evidence type="ECO:0000256" key="3">
    <source>
        <dbReference type="SAM" id="Phobius"/>
    </source>
</evidence>
<evidence type="ECO:0000313" key="6">
    <source>
        <dbReference type="Proteomes" id="UP000248889"/>
    </source>
</evidence>
<comment type="similarity">
    <text evidence="1">Belongs to the LytR/CpsA/Psr (LCP) family.</text>
</comment>
<keyword evidence="3" id="KW-0472">Membrane</keyword>
<dbReference type="OrthoDB" id="9782542at2"/>
<feature type="transmembrane region" description="Helical" evidence="3">
    <location>
        <begin position="70"/>
        <end position="92"/>
    </location>
</feature>
<dbReference type="Pfam" id="PF03816">
    <property type="entry name" value="LytR_cpsA_psr"/>
    <property type="match status" value="1"/>
</dbReference>
<keyword evidence="3" id="KW-1133">Transmembrane helix</keyword>
<evidence type="ECO:0000256" key="2">
    <source>
        <dbReference type="SAM" id="MobiDB-lite"/>
    </source>
</evidence>
<gene>
    <name evidence="5" type="ORF">DN069_01285</name>
</gene>
<dbReference type="EMBL" id="QKYN01000007">
    <property type="protein sequence ID" value="RAG87496.1"/>
    <property type="molecule type" value="Genomic_DNA"/>
</dbReference>
<dbReference type="PANTHER" id="PTHR33392">
    <property type="entry name" value="POLYISOPRENYL-TEICHOIC ACID--PEPTIDOGLYCAN TEICHOIC ACID TRANSFERASE TAGU"/>
    <property type="match status" value="1"/>
</dbReference>
<dbReference type="RefSeq" id="WP_111498807.1">
    <property type="nucleotide sequence ID" value="NZ_QKYN01000007.1"/>
</dbReference>
<dbReference type="Proteomes" id="UP000248889">
    <property type="component" value="Unassembled WGS sequence"/>
</dbReference>
<dbReference type="NCBIfam" id="TIGR00350">
    <property type="entry name" value="lytR_cpsA_psr"/>
    <property type="match status" value="1"/>
</dbReference>
<feature type="domain" description="Cell envelope-related transcriptional attenuator" evidence="4">
    <location>
        <begin position="145"/>
        <end position="297"/>
    </location>
</feature>
<feature type="region of interest" description="Disordered" evidence="2">
    <location>
        <begin position="1"/>
        <end position="62"/>
    </location>
</feature>
<sequence>MSDMSQWPGNEPTLPPELNPRNAAPGRRRTPSPSGTAVGAPRPSGNRVGPPGGGLPDVDGRRRWSRGRKIRVTATVLVLTVLAVGGGTYAWASTKLNKSDVLADYAGRPPAGKGTNWLILGSDSRQGLSTSDQQRLHTGYDTGARTDSMMVLHIGANGDTLMSIPRDSYVTIPAWTDSHGVQHGQSRHKINAAFADGDGPLLVKTIEYNTGIHIDHYAEIGFSGFVNVVDDLGGVDMCIDHAIVDKASGANLKAGCQTLNGTQALAFVRERHQEATQDLARMQHQQQFLNALAHKATSPGTFLNPFTLYPTMNSGLSMLQVDNNTGLTDLGSMFFAMKGLKSGNGKTITVPIADANYMTPSDGDAVKWNMSEAQQVFDAFKNDTPVPSFSN</sequence>
<evidence type="ECO:0000259" key="4">
    <source>
        <dbReference type="Pfam" id="PF03816"/>
    </source>
</evidence>
<keyword evidence="3" id="KW-0812">Transmembrane</keyword>
<dbReference type="InterPro" id="IPR004474">
    <property type="entry name" value="LytR_CpsA_psr"/>
</dbReference>
<dbReference type="PANTHER" id="PTHR33392:SF6">
    <property type="entry name" value="POLYISOPRENYL-TEICHOIC ACID--PEPTIDOGLYCAN TEICHOIC ACID TRANSFERASE TAGU"/>
    <property type="match status" value="1"/>
</dbReference>
<dbReference type="AlphaFoldDB" id="A0A2X0JB34"/>
<protein>
    <submittedName>
        <fullName evidence="5">LytR family transcriptional regulator</fullName>
    </submittedName>
</protein>
<proteinExistence type="inferred from homology"/>